<dbReference type="PANTHER" id="PTHR23512:SF5">
    <property type="entry name" value="MAJOR FACILITATOR SUPERFAMILY DOMAIN-CONTAINING PROTEIN 1"/>
    <property type="match status" value="1"/>
</dbReference>
<evidence type="ECO:0000256" key="1">
    <source>
        <dbReference type="SAM" id="Phobius"/>
    </source>
</evidence>
<comment type="caution">
    <text evidence="2">The sequence shown here is derived from an EMBL/GenBank/DDBJ whole genome shotgun (WGS) entry which is preliminary data.</text>
</comment>
<keyword evidence="1" id="KW-0472">Membrane</keyword>
<keyword evidence="1" id="KW-1133">Transmembrane helix</keyword>
<reference evidence="2" key="1">
    <citation type="submission" date="2019-08" db="EMBL/GenBank/DDBJ databases">
        <title>The improved chromosome-level genome for the pearl oyster Pinctada fucata martensii using PacBio sequencing and Hi-C.</title>
        <authorList>
            <person name="Zheng Z."/>
        </authorList>
    </citation>
    <scope>NUCLEOTIDE SEQUENCE</scope>
    <source>
        <strain evidence="2">ZZ-2019</strain>
        <tissue evidence="2">Adductor muscle</tissue>
    </source>
</reference>
<sequence>MHEIITALNKPWINITIFVSVGSILFTAITFLGSFSFALGTSHWFRRTEAMFPLMMTGRFLLGAGVIAVRIVQDRVVTFWFRDRLEFAWGVTVSTFRIGTVLNFLISANIAFHYGLDVATWVAAAVSALGFVSSIVLVGLDIYGSKKVDVYAINDTTKKKFVSTYVWYVILSNSR</sequence>
<keyword evidence="1" id="KW-0812">Transmembrane</keyword>
<dbReference type="InterPro" id="IPR052187">
    <property type="entry name" value="MFSD1"/>
</dbReference>
<organism evidence="2 3">
    <name type="scientific">Pinctada imbricata</name>
    <name type="common">Atlantic pearl-oyster</name>
    <name type="synonym">Pinctada martensii</name>
    <dbReference type="NCBI Taxonomy" id="66713"/>
    <lineage>
        <taxon>Eukaryota</taxon>
        <taxon>Metazoa</taxon>
        <taxon>Spiralia</taxon>
        <taxon>Lophotrochozoa</taxon>
        <taxon>Mollusca</taxon>
        <taxon>Bivalvia</taxon>
        <taxon>Autobranchia</taxon>
        <taxon>Pteriomorphia</taxon>
        <taxon>Pterioida</taxon>
        <taxon>Pterioidea</taxon>
        <taxon>Pteriidae</taxon>
        <taxon>Pinctada</taxon>
    </lineage>
</organism>
<evidence type="ECO:0000313" key="2">
    <source>
        <dbReference type="EMBL" id="KAK3091074.1"/>
    </source>
</evidence>
<keyword evidence="3" id="KW-1185">Reference proteome</keyword>
<feature type="transmembrane region" description="Helical" evidence="1">
    <location>
        <begin position="85"/>
        <end position="106"/>
    </location>
</feature>
<dbReference type="Proteomes" id="UP001186944">
    <property type="component" value="Unassembled WGS sequence"/>
</dbReference>
<dbReference type="Gene3D" id="1.20.1250.20">
    <property type="entry name" value="MFS general substrate transporter like domains"/>
    <property type="match status" value="1"/>
</dbReference>
<feature type="transmembrane region" description="Helical" evidence="1">
    <location>
        <begin position="50"/>
        <end position="73"/>
    </location>
</feature>
<feature type="transmembrane region" description="Helical" evidence="1">
    <location>
        <begin position="12"/>
        <end position="38"/>
    </location>
</feature>
<accession>A0AA89BUA0</accession>
<gene>
    <name evidence="2" type="ORF">FSP39_016954</name>
</gene>
<dbReference type="SUPFAM" id="SSF103473">
    <property type="entry name" value="MFS general substrate transporter"/>
    <property type="match status" value="1"/>
</dbReference>
<dbReference type="InterPro" id="IPR036259">
    <property type="entry name" value="MFS_trans_sf"/>
</dbReference>
<protein>
    <submittedName>
        <fullName evidence="2">Uncharacterized protein</fullName>
    </submittedName>
</protein>
<dbReference type="PANTHER" id="PTHR23512">
    <property type="entry name" value="MAJOR FACILITATOR SUPERFAMILY DOMAIN-CONTAINING PROTEIN 1"/>
    <property type="match status" value="1"/>
</dbReference>
<feature type="transmembrane region" description="Helical" evidence="1">
    <location>
        <begin position="118"/>
        <end position="140"/>
    </location>
</feature>
<proteinExistence type="predicted"/>
<name>A0AA89BUA0_PINIB</name>
<evidence type="ECO:0000313" key="3">
    <source>
        <dbReference type="Proteomes" id="UP001186944"/>
    </source>
</evidence>
<dbReference type="AlphaFoldDB" id="A0AA89BUA0"/>
<dbReference type="EMBL" id="VSWD01000010">
    <property type="protein sequence ID" value="KAK3091074.1"/>
    <property type="molecule type" value="Genomic_DNA"/>
</dbReference>